<dbReference type="GO" id="GO:0004644">
    <property type="term" value="F:phosphoribosylglycinamide formyltransferase activity"/>
    <property type="evidence" value="ECO:0007669"/>
    <property type="project" value="UniProtKB-EC"/>
</dbReference>
<dbReference type="PANTHER" id="PTHR43369">
    <property type="entry name" value="PHOSPHORIBOSYLGLYCINAMIDE FORMYLTRANSFERASE"/>
    <property type="match status" value="1"/>
</dbReference>
<protein>
    <recommendedName>
        <fullName evidence="2">phosphoribosylglycinamide formyltransferase 1</fullName>
        <ecNumber evidence="2">2.1.2.2</ecNumber>
    </recommendedName>
</protein>
<keyword evidence="3" id="KW-0808">Transferase</keyword>
<evidence type="ECO:0000313" key="6">
    <source>
        <dbReference type="EMBL" id="GER94589.1"/>
    </source>
</evidence>
<evidence type="ECO:0000256" key="3">
    <source>
        <dbReference type="ARBA" id="ARBA00022679"/>
    </source>
</evidence>
<name>A0A5J4L943_9ZZZZ</name>
<evidence type="ECO:0000256" key="1">
    <source>
        <dbReference type="ARBA" id="ARBA00005054"/>
    </source>
</evidence>
<dbReference type="GO" id="GO:0005737">
    <property type="term" value="C:cytoplasm"/>
    <property type="evidence" value="ECO:0007669"/>
    <property type="project" value="TreeGrafter"/>
</dbReference>
<dbReference type="Gene3D" id="3.40.50.12230">
    <property type="match status" value="1"/>
</dbReference>
<dbReference type="EC" id="2.1.2.2" evidence="2"/>
<dbReference type="SUPFAM" id="SSF53328">
    <property type="entry name" value="Formyltransferase"/>
    <property type="match status" value="1"/>
</dbReference>
<dbReference type="AlphaFoldDB" id="A0A5J4L943"/>
<comment type="caution">
    <text evidence="6">The sequence shown here is derived from an EMBL/GenBank/DDBJ whole genome shotgun (WGS) entry which is preliminary data.</text>
</comment>
<feature type="domain" description="Formyl transferase N-terminal" evidence="5">
    <location>
        <begin position="58"/>
        <end position="137"/>
    </location>
</feature>
<gene>
    <name evidence="6" type="ORF">A45J_2353</name>
</gene>
<dbReference type="GO" id="GO:0006189">
    <property type="term" value="P:'de novo' IMP biosynthetic process"/>
    <property type="evidence" value="ECO:0007669"/>
    <property type="project" value="TreeGrafter"/>
</dbReference>
<evidence type="ECO:0000256" key="2">
    <source>
        <dbReference type="ARBA" id="ARBA00012254"/>
    </source>
</evidence>
<sequence length="262" mass="29952">MKILFLAKQKPFSQEAAEIIKSNFFSSSKIIFGSVGEPFPAQLLTNHFDYVISYISPWIVPEQVLGNTKVAAINFHPGPPEYPGIGCTNFAIYNNEKEFGITVHHMTERVDSGNIITVKRFPIFDGDTVYSLTQRCYAYIYIAFVEIFSLILSNKPLPKSEEQWKRKPFTRKELNDLCRITSNMSEEEIKRRVRATTYPKMPGAFIEFAGIKFSVDASTVKESERTNAEDCNIRRGGARKGLDRLNKNLLPIRNCWHIRRAA</sequence>
<dbReference type="PANTHER" id="PTHR43369:SF2">
    <property type="entry name" value="PHOSPHORIBOSYLGLYCINAMIDE FORMYLTRANSFERASE"/>
    <property type="match status" value="1"/>
</dbReference>
<dbReference type="InterPro" id="IPR036477">
    <property type="entry name" value="Formyl_transf_N_sf"/>
</dbReference>
<evidence type="ECO:0000259" key="5">
    <source>
        <dbReference type="Pfam" id="PF00551"/>
    </source>
</evidence>
<dbReference type="Pfam" id="PF00551">
    <property type="entry name" value="Formyl_trans_N"/>
    <property type="match status" value="1"/>
</dbReference>
<comment type="pathway">
    <text evidence="1">Purine metabolism; IMP biosynthesis via de novo pathway; N(2)-formyl-N(1)-(5-phospho-D-ribosyl)glycinamide from N(1)-(5-phospho-D-ribosyl)glycinamide (10-formyl THF route): step 1/1.</text>
</comment>
<dbReference type="InterPro" id="IPR002376">
    <property type="entry name" value="Formyl_transf_N"/>
</dbReference>
<reference evidence="6" key="1">
    <citation type="submission" date="2019-10" db="EMBL/GenBank/DDBJ databases">
        <title>Metagenomic sequencing of thiosulfate-disproportionating enrichment culture.</title>
        <authorList>
            <person name="Umezawa K."/>
            <person name="Kojima H."/>
            <person name="Fukui M."/>
        </authorList>
    </citation>
    <scope>NUCLEOTIDE SEQUENCE</scope>
    <source>
        <strain evidence="6">45J</strain>
    </source>
</reference>
<accession>A0A5J4L943</accession>
<keyword evidence="4" id="KW-0658">Purine biosynthesis</keyword>
<evidence type="ECO:0000256" key="4">
    <source>
        <dbReference type="ARBA" id="ARBA00022755"/>
    </source>
</evidence>
<organism evidence="6">
    <name type="scientific">hot springs metagenome</name>
    <dbReference type="NCBI Taxonomy" id="433727"/>
    <lineage>
        <taxon>unclassified sequences</taxon>
        <taxon>metagenomes</taxon>
        <taxon>ecological metagenomes</taxon>
    </lineage>
</organism>
<dbReference type="EMBL" id="BLAB01000001">
    <property type="protein sequence ID" value="GER94589.1"/>
    <property type="molecule type" value="Genomic_DNA"/>
</dbReference>
<proteinExistence type="predicted"/>